<name>A0A6I4WM35_9ACTN</name>
<dbReference type="EMBL" id="WUTW01000008">
    <property type="protein sequence ID" value="MXQ67692.1"/>
    <property type="molecule type" value="Genomic_DNA"/>
</dbReference>
<evidence type="ECO:0000313" key="3">
    <source>
        <dbReference type="Proteomes" id="UP000431901"/>
    </source>
</evidence>
<reference evidence="2 3" key="1">
    <citation type="submission" date="2019-12" db="EMBL/GenBank/DDBJ databases">
        <title>Nocardia macrotermitis sp. nov. and Nocardia aurantia sp. nov., isolated from the gut of the fungus growing-termite Macrotermes natalensis.</title>
        <authorList>
            <person name="Christine B."/>
            <person name="Rene B."/>
        </authorList>
    </citation>
    <scope>NUCLEOTIDE SEQUENCE [LARGE SCALE GENOMIC DNA]</scope>
    <source>
        <strain evidence="2 3">DSM 102126</strain>
    </source>
</reference>
<sequence>MTRRARRALAQRLTATPAPAAFTTGTVTALDTAKHTVTVAPYSGAPASEYLTVPHLGHYAPAPGDTVVMAWIGNALVCIGSYRAPTNLTVTGNLTVNGGITLPTGSHITRGGIGRPSLQNGWSNYGNGYESAGYIELPDNRAALIGVIAAGTATHGTLLFTLPTGVRPATTHVFDAPANSSNKAQIAIGSNGQTILQNPVGAVSWISLSGASWPIAGF</sequence>
<keyword evidence="3" id="KW-1185">Reference proteome</keyword>
<evidence type="ECO:0000313" key="2">
    <source>
        <dbReference type="EMBL" id="MXQ67692.1"/>
    </source>
</evidence>
<feature type="chain" id="PRO_5026049109" description="Minor tail protein" evidence="1">
    <location>
        <begin position="21"/>
        <end position="218"/>
    </location>
</feature>
<comment type="caution">
    <text evidence="2">The sequence shown here is derived from an EMBL/GenBank/DDBJ whole genome shotgun (WGS) entry which is preliminary data.</text>
</comment>
<gene>
    <name evidence="2" type="ORF">GQ466_27105</name>
</gene>
<organism evidence="2 3">
    <name type="scientific">Actinomadura rayongensis</name>
    <dbReference type="NCBI Taxonomy" id="1429076"/>
    <lineage>
        <taxon>Bacteria</taxon>
        <taxon>Bacillati</taxon>
        <taxon>Actinomycetota</taxon>
        <taxon>Actinomycetes</taxon>
        <taxon>Streptosporangiales</taxon>
        <taxon>Thermomonosporaceae</taxon>
        <taxon>Actinomadura</taxon>
    </lineage>
</organism>
<evidence type="ECO:0000256" key="1">
    <source>
        <dbReference type="SAM" id="SignalP"/>
    </source>
</evidence>
<dbReference type="AlphaFoldDB" id="A0A6I4WM35"/>
<accession>A0A6I4WM35</accession>
<feature type="signal peptide" evidence="1">
    <location>
        <begin position="1"/>
        <end position="20"/>
    </location>
</feature>
<proteinExistence type="predicted"/>
<dbReference type="Proteomes" id="UP000431901">
    <property type="component" value="Unassembled WGS sequence"/>
</dbReference>
<dbReference type="RefSeq" id="WP_161105878.1">
    <property type="nucleotide sequence ID" value="NZ_JBHLYI010000011.1"/>
</dbReference>
<protein>
    <recommendedName>
        <fullName evidence="4">Minor tail protein</fullName>
    </recommendedName>
</protein>
<dbReference type="OrthoDB" id="5193571at2"/>
<evidence type="ECO:0008006" key="4">
    <source>
        <dbReference type="Google" id="ProtNLM"/>
    </source>
</evidence>
<keyword evidence="1" id="KW-0732">Signal</keyword>